<feature type="chain" id="PRO_5020472829" evidence="8">
    <location>
        <begin position="36"/>
        <end position="468"/>
    </location>
</feature>
<accession>A0A4P7CWL6</accession>
<dbReference type="GO" id="GO:0015562">
    <property type="term" value="F:efflux transmembrane transporter activity"/>
    <property type="evidence" value="ECO:0007669"/>
    <property type="project" value="InterPro"/>
</dbReference>
<evidence type="ECO:0000313" key="10">
    <source>
        <dbReference type="Proteomes" id="UP000295727"/>
    </source>
</evidence>
<dbReference type="Proteomes" id="UP000295727">
    <property type="component" value="Chromosome 2"/>
</dbReference>
<keyword evidence="5" id="KW-0812">Transmembrane</keyword>
<name>A0A4P7CWL6_9BURK</name>
<dbReference type="GO" id="GO:1990281">
    <property type="term" value="C:efflux pump complex"/>
    <property type="evidence" value="ECO:0007669"/>
    <property type="project" value="TreeGrafter"/>
</dbReference>
<evidence type="ECO:0000256" key="7">
    <source>
        <dbReference type="ARBA" id="ARBA00023237"/>
    </source>
</evidence>
<dbReference type="OrthoDB" id="9813458at2"/>
<proteinExistence type="inferred from homology"/>
<dbReference type="PANTHER" id="PTHR30026">
    <property type="entry name" value="OUTER MEMBRANE PROTEIN TOLC"/>
    <property type="match status" value="1"/>
</dbReference>
<evidence type="ECO:0000256" key="1">
    <source>
        <dbReference type="ARBA" id="ARBA00004442"/>
    </source>
</evidence>
<evidence type="ECO:0000256" key="6">
    <source>
        <dbReference type="ARBA" id="ARBA00023136"/>
    </source>
</evidence>
<evidence type="ECO:0000256" key="4">
    <source>
        <dbReference type="ARBA" id="ARBA00022452"/>
    </source>
</evidence>
<dbReference type="KEGG" id="ppai:E1956_26595"/>
<comment type="similarity">
    <text evidence="2">Belongs to the outer membrane factor (OMF) (TC 1.B.17) family.</text>
</comment>
<organism evidence="9 10">
    <name type="scientific">Paraburkholderia pallida</name>
    <dbReference type="NCBI Taxonomy" id="2547399"/>
    <lineage>
        <taxon>Bacteria</taxon>
        <taxon>Pseudomonadati</taxon>
        <taxon>Pseudomonadota</taxon>
        <taxon>Betaproteobacteria</taxon>
        <taxon>Burkholderiales</taxon>
        <taxon>Burkholderiaceae</taxon>
        <taxon>Paraburkholderia</taxon>
    </lineage>
</organism>
<evidence type="ECO:0000256" key="2">
    <source>
        <dbReference type="ARBA" id="ARBA00007613"/>
    </source>
</evidence>
<keyword evidence="7" id="KW-0998">Cell outer membrane</keyword>
<dbReference type="SUPFAM" id="SSF56954">
    <property type="entry name" value="Outer membrane efflux proteins (OEP)"/>
    <property type="match status" value="1"/>
</dbReference>
<keyword evidence="8" id="KW-0732">Signal</keyword>
<reference evidence="9 10" key="1">
    <citation type="submission" date="2019-03" db="EMBL/GenBank/DDBJ databases">
        <title>Paraburkholderia sp. 7MH5, isolated from subtropical forest soil.</title>
        <authorList>
            <person name="Gao Z.-H."/>
            <person name="Qiu L.-H."/>
        </authorList>
    </citation>
    <scope>NUCLEOTIDE SEQUENCE [LARGE SCALE GENOMIC DNA]</scope>
    <source>
        <strain evidence="9 10">7MH5</strain>
    </source>
</reference>
<sequence length="468" mass="50243">MSLSPCRPTRHTAIKCLLRYLAVLAISVLSNAARAESLGQSALDALSADSRFQAAMATQRAGIERKPQARAGLLPQIGIQQLINRNGVRIPGQSVPGYSTVGFTITLNQPLFDLQAWENWQEGKLLATDADLELAQAQQDLLLRLAQAYFDALTAKVDLTLSVRHRISIVEQLTLAKRRFALGDATIVDENEAKASFDMALSDEIAAQTRLTAKYAALSKIVGHSITRVDDFRDDVPVPGLDPAGLTQWLDASSGSYSVSRKRIALQLAEHERAKARSGDYPTVSLVGTLNNGNAAFINGQANFYTGGNRGTAGYIGVQISLPLTDGLMTRSRIRETLALRDKAQHELDDTLSDAELATRDAYSGVTQGAALVRALATAVQSACVSLRSNNTGYRAGVRINADVLDAQDKLIRAQRDLVRARADALVQGLKLKASTGTLDYADLADLDRLLQSGQSGSGANGDWPCTA</sequence>
<keyword evidence="6" id="KW-0472">Membrane</keyword>
<dbReference type="InterPro" id="IPR010130">
    <property type="entry name" value="T1SS_OMP_TolC"/>
</dbReference>
<evidence type="ECO:0000256" key="8">
    <source>
        <dbReference type="SAM" id="SignalP"/>
    </source>
</evidence>
<keyword evidence="4" id="KW-1134">Transmembrane beta strand</keyword>
<protein>
    <submittedName>
        <fullName evidence="9">Channel protein TolC</fullName>
    </submittedName>
</protein>
<gene>
    <name evidence="9" type="ORF">E1956_26595</name>
</gene>
<dbReference type="NCBIfam" id="TIGR01844">
    <property type="entry name" value="type_I_sec_TolC"/>
    <property type="match status" value="1"/>
</dbReference>
<keyword evidence="3" id="KW-0813">Transport</keyword>
<dbReference type="GO" id="GO:0009279">
    <property type="term" value="C:cell outer membrane"/>
    <property type="evidence" value="ECO:0007669"/>
    <property type="project" value="UniProtKB-SubCell"/>
</dbReference>
<keyword evidence="10" id="KW-1185">Reference proteome</keyword>
<evidence type="ECO:0000313" key="9">
    <source>
        <dbReference type="EMBL" id="QBR00601.1"/>
    </source>
</evidence>
<dbReference type="Pfam" id="PF02321">
    <property type="entry name" value="OEP"/>
    <property type="match status" value="2"/>
</dbReference>
<evidence type="ECO:0000256" key="5">
    <source>
        <dbReference type="ARBA" id="ARBA00022692"/>
    </source>
</evidence>
<feature type="signal peptide" evidence="8">
    <location>
        <begin position="1"/>
        <end position="35"/>
    </location>
</feature>
<dbReference type="EMBL" id="CP038149">
    <property type="protein sequence ID" value="QBR00601.1"/>
    <property type="molecule type" value="Genomic_DNA"/>
</dbReference>
<dbReference type="InterPro" id="IPR003423">
    <property type="entry name" value="OMP_efflux"/>
</dbReference>
<dbReference type="Gene3D" id="1.20.1600.10">
    <property type="entry name" value="Outer membrane efflux proteins (OEP)"/>
    <property type="match status" value="1"/>
</dbReference>
<dbReference type="InterPro" id="IPR051906">
    <property type="entry name" value="TolC-like"/>
</dbReference>
<dbReference type="GO" id="GO:0015288">
    <property type="term" value="F:porin activity"/>
    <property type="evidence" value="ECO:0007669"/>
    <property type="project" value="TreeGrafter"/>
</dbReference>
<dbReference type="AlphaFoldDB" id="A0A4P7CWL6"/>
<evidence type="ECO:0000256" key="3">
    <source>
        <dbReference type="ARBA" id="ARBA00022448"/>
    </source>
</evidence>
<comment type="subcellular location">
    <subcellularLocation>
        <location evidence="1">Cell outer membrane</location>
    </subcellularLocation>
</comment>
<dbReference type="PANTHER" id="PTHR30026:SF20">
    <property type="entry name" value="OUTER MEMBRANE PROTEIN TOLC"/>
    <property type="match status" value="1"/>
</dbReference>